<dbReference type="RefSeq" id="WP_201915932.1">
    <property type="nucleotide sequence ID" value="NZ_BAABAX010000001.1"/>
</dbReference>
<keyword evidence="2" id="KW-1185">Reference proteome</keyword>
<name>A0A937D493_9FLAO</name>
<protein>
    <submittedName>
        <fullName evidence="1">Uncharacterized protein</fullName>
    </submittedName>
</protein>
<organism evidence="1 2">
    <name type="scientific">Aquimarina mytili</name>
    <dbReference type="NCBI Taxonomy" id="874423"/>
    <lineage>
        <taxon>Bacteria</taxon>
        <taxon>Pseudomonadati</taxon>
        <taxon>Bacteroidota</taxon>
        <taxon>Flavobacteriia</taxon>
        <taxon>Flavobacteriales</taxon>
        <taxon>Flavobacteriaceae</taxon>
        <taxon>Aquimarina</taxon>
    </lineage>
</organism>
<dbReference type="AlphaFoldDB" id="A0A937D493"/>
<sequence length="112" mass="13202">MKTSMITALWCTVFLLFITFESISQDIPTYDYLEVIVIQKVNNSGKVKRIKVEEQQSLEGKQITIKQIEKLENTSDLLNFMNTANWEFVDRQSVVSEENDPVWMSYIFRKKK</sequence>
<reference evidence="1" key="1">
    <citation type="submission" date="2021-01" db="EMBL/GenBank/DDBJ databases">
        <authorList>
            <person name="Zhong Y.L."/>
        </authorList>
    </citation>
    <scope>NUCLEOTIDE SEQUENCE</scope>
    <source>
        <strain evidence="1">KCTC 23302</strain>
    </source>
</reference>
<accession>A0A937D493</accession>
<evidence type="ECO:0000313" key="1">
    <source>
        <dbReference type="EMBL" id="MBL0681939.1"/>
    </source>
</evidence>
<proteinExistence type="predicted"/>
<dbReference type="EMBL" id="JAERQJ010000001">
    <property type="protein sequence ID" value="MBL0681939.1"/>
    <property type="molecule type" value="Genomic_DNA"/>
</dbReference>
<evidence type="ECO:0000313" key="2">
    <source>
        <dbReference type="Proteomes" id="UP000651057"/>
    </source>
</evidence>
<dbReference type="Proteomes" id="UP000651057">
    <property type="component" value="Unassembled WGS sequence"/>
</dbReference>
<gene>
    <name evidence="1" type="ORF">JJQ60_00280</name>
</gene>
<comment type="caution">
    <text evidence="1">The sequence shown here is derived from an EMBL/GenBank/DDBJ whole genome shotgun (WGS) entry which is preliminary data.</text>
</comment>